<evidence type="ECO:0008006" key="4">
    <source>
        <dbReference type="Google" id="ProtNLM"/>
    </source>
</evidence>
<gene>
    <name evidence="2" type="ORF">ACEG17_01330</name>
</gene>
<organism evidence="2 3">
    <name type="scientific">Leptotrichia hongkongensis</name>
    <dbReference type="NCBI Taxonomy" id="554406"/>
    <lineage>
        <taxon>Bacteria</taxon>
        <taxon>Fusobacteriati</taxon>
        <taxon>Fusobacteriota</taxon>
        <taxon>Fusobacteriia</taxon>
        <taxon>Fusobacteriales</taxon>
        <taxon>Leptotrichiaceae</taxon>
        <taxon>Leptotrichia</taxon>
    </lineage>
</organism>
<reference evidence="2 3" key="1">
    <citation type="submission" date="2024-07" db="EMBL/GenBank/DDBJ databases">
        <authorList>
            <person name="Li X.-J."/>
            <person name="Wang X."/>
        </authorList>
    </citation>
    <scope>NUCLEOTIDE SEQUENCE [LARGE SCALE GENOMIC DNA]</scope>
    <source>
        <strain evidence="2 3">DSM 23441</strain>
    </source>
</reference>
<dbReference type="Proteomes" id="UP001571581">
    <property type="component" value="Unassembled WGS sequence"/>
</dbReference>
<dbReference type="RefSeq" id="WP_372582257.1">
    <property type="nucleotide sequence ID" value="NZ_JBGORW010000001.1"/>
</dbReference>
<evidence type="ECO:0000256" key="1">
    <source>
        <dbReference type="SAM" id="Phobius"/>
    </source>
</evidence>
<keyword evidence="1" id="KW-0812">Transmembrane</keyword>
<protein>
    <recommendedName>
        <fullName evidence="4">Lipoprotein</fullName>
    </recommendedName>
</protein>
<proteinExistence type="predicted"/>
<name>A0ABV4S4U7_9FUSO</name>
<comment type="caution">
    <text evidence="2">The sequence shown here is derived from an EMBL/GenBank/DDBJ whole genome shotgun (WGS) entry which is preliminary data.</text>
</comment>
<sequence>MRKTKYFIMGFIFLLFLNSCGYLPYIYEQAVVAAGGNPYKDPKPKKDAPNAIGNPKYKQQIELLLQDISNRELTEKFYYFEDNEKETILWLPEGIIHGQGKNLLKDRKTGYGIPLTFNTLSECPKSYSLDEFESLKLISNSNSINKKYIYITFYGDDKYIKEIVQKIKEKNGFTHRCKNGKFD</sequence>
<evidence type="ECO:0000313" key="3">
    <source>
        <dbReference type="Proteomes" id="UP001571581"/>
    </source>
</evidence>
<accession>A0ABV4S4U7</accession>
<dbReference type="EMBL" id="JBGORW010000001">
    <property type="protein sequence ID" value="MFA3798835.1"/>
    <property type="molecule type" value="Genomic_DNA"/>
</dbReference>
<feature type="transmembrane region" description="Helical" evidence="1">
    <location>
        <begin position="7"/>
        <end position="27"/>
    </location>
</feature>
<keyword evidence="3" id="KW-1185">Reference proteome</keyword>
<keyword evidence="1" id="KW-1133">Transmembrane helix</keyword>
<keyword evidence="1" id="KW-0472">Membrane</keyword>
<evidence type="ECO:0000313" key="2">
    <source>
        <dbReference type="EMBL" id="MFA3798835.1"/>
    </source>
</evidence>